<accession>A0A9X4ESA6</accession>
<sequence length="130" mass="15519">MHPKQIENLLKLNNKERVEYFVRYCADWEEVWGLAINSEDWIIFKDVDGDEIFPLWPHKDLAEFCAFEEHKKMGAKPCSISIYSFIEDFIGNPDLKDVYYGIFYNKDREALVLKGEILKEELETELEQYE</sequence>
<dbReference type="Proteomes" id="UP001149303">
    <property type="component" value="Unassembled WGS sequence"/>
</dbReference>
<reference evidence="1" key="1">
    <citation type="submission" date="2021-09" db="EMBL/GenBank/DDBJ databases">
        <authorList>
            <person name="Smyrli M."/>
        </authorList>
    </citation>
    <scope>NUCLEOTIDE SEQUENCE</scope>
    <source>
        <strain evidence="1">LAR25</strain>
    </source>
</reference>
<dbReference type="AlphaFoldDB" id="A0A9X4ESA6"/>
<protein>
    <submittedName>
        <fullName evidence="1">DUF2750 domain-containing protein</fullName>
    </submittedName>
</protein>
<name>A0A9X4ESA6_9FLAO</name>
<evidence type="ECO:0000313" key="1">
    <source>
        <dbReference type="EMBL" id="MDE1208454.1"/>
    </source>
</evidence>
<dbReference type="Pfam" id="PF11042">
    <property type="entry name" value="DUF2750"/>
    <property type="match status" value="1"/>
</dbReference>
<organism evidence="1 2">
    <name type="scientific">Tenacibaculum larymnensis</name>
    <dbReference type="NCBI Taxonomy" id="2878201"/>
    <lineage>
        <taxon>Bacteria</taxon>
        <taxon>Pseudomonadati</taxon>
        <taxon>Bacteroidota</taxon>
        <taxon>Flavobacteriia</taxon>
        <taxon>Flavobacteriales</taxon>
        <taxon>Flavobacteriaceae</taxon>
        <taxon>Tenacibaculum</taxon>
    </lineage>
</organism>
<proteinExistence type="predicted"/>
<dbReference type="InterPro" id="IPR021284">
    <property type="entry name" value="DUF2750"/>
</dbReference>
<evidence type="ECO:0000313" key="2">
    <source>
        <dbReference type="Proteomes" id="UP001149303"/>
    </source>
</evidence>
<keyword evidence="2" id="KW-1185">Reference proteome</keyword>
<dbReference type="EMBL" id="JAIWJY010000021">
    <property type="protein sequence ID" value="MDE1208454.1"/>
    <property type="molecule type" value="Genomic_DNA"/>
</dbReference>
<comment type="caution">
    <text evidence="1">The sequence shown here is derived from an EMBL/GenBank/DDBJ whole genome shotgun (WGS) entry which is preliminary data.</text>
</comment>
<dbReference type="RefSeq" id="WP_274641410.1">
    <property type="nucleotide sequence ID" value="NZ_JAIWJY010000021.1"/>
</dbReference>
<gene>
    <name evidence="1" type="ORF">LCI24_16805</name>
</gene>